<dbReference type="CDD" id="cd01518">
    <property type="entry name" value="RHOD_YceA"/>
    <property type="match status" value="1"/>
</dbReference>
<dbReference type="Gene3D" id="3.30.70.100">
    <property type="match status" value="1"/>
</dbReference>
<dbReference type="InterPro" id="IPR040503">
    <property type="entry name" value="TRHO_N"/>
</dbReference>
<dbReference type="EC" id="1.14.-.-" evidence="1"/>
<keyword evidence="4" id="KW-1185">Reference proteome</keyword>
<evidence type="ECO:0000313" key="4">
    <source>
        <dbReference type="Proteomes" id="UP000236728"/>
    </source>
</evidence>
<comment type="similarity">
    <text evidence="1">Belongs to the TrhO family.</text>
</comment>
<dbReference type="Pfam" id="PF17773">
    <property type="entry name" value="UPF0176_N"/>
    <property type="match status" value="1"/>
</dbReference>
<dbReference type="OrthoDB" id="9778326at2"/>
<name>A0A1H5Z710_9BACT</name>
<dbReference type="Proteomes" id="UP000236728">
    <property type="component" value="Unassembled WGS sequence"/>
</dbReference>
<evidence type="ECO:0000313" key="3">
    <source>
        <dbReference type="EMBL" id="SEG31934.1"/>
    </source>
</evidence>
<proteinExistence type="inferred from homology"/>
<sequence>MYTVAAFYRFFALSDPQALRDELHQTFVNTDLRGTTLLAPEGINGTMAGSQESIDRFLTLLDERCGLERSEVKFSTTETPPFRRLKFKRKREIITFRAENPVDPTRPGTYVDPADWNALAADPNVLLLDTRNTYETEIGTFAGAVTPPLNTFSDFATWVTEHLEPTQTPKVAMFCTGGIRCEKASAYMLQLGFPEVYHLRGGILRYLQETQPSESRWNGDCYIFDERVAVNHDDLRLEEQTED</sequence>
<dbReference type="EMBL" id="FNVA01000004">
    <property type="protein sequence ID" value="SEG31934.1"/>
    <property type="molecule type" value="Genomic_DNA"/>
</dbReference>
<dbReference type="Gene3D" id="3.40.250.10">
    <property type="entry name" value="Rhodanese-like domain"/>
    <property type="match status" value="1"/>
</dbReference>
<dbReference type="InterPro" id="IPR020936">
    <property type="entry name" value="TrhO"/>
</dbReference>
<gene>
    <name evidence="1" type="primary">trhO</name>
    <name evidence="3" type="ORF">SAMN05421819_2487</name>
</gene>
<comment type="catalytic activity">
    <reaction evidence="1">
        <text>uridine(34) in tRNA + AH2 + O2 = 5-hydroxyuridine(34) in tRNA + A + H2O</text>
        <dbReference type="Rhea" id="RHEA:64224"/>
        <dbReference type="Rhea" id="RHEA-COMP:11727"/>
        <dbReference type="Rhea" id="RHEA-COMP:13381"/>
        <dbReference type="ChEBI" id="CHEBI:13193"/>
        <dbReference type="ChEBI" id="CHEBI:15377"/>
        <dbReference type="ChEBI" id="CHEBI:15379"/>
        <dbReference type="ChEBI" id="CHEBI:17499"/>
        <dbReference type="ChEBI" id="CHEBI:65315"/>
        <dbReference type="ChEBI" id="CHEBI:136877"/>
    </reaction>
</comment>
<dbReference type="SUPFAM" id="SSF52821">
    <property type="entry name" value="Rhodanese/Cell cycle control phosphatase"/>
    <property type="match status" value="1"/>
</dbReference>
<dbReference type="PANTHER" id="PTHR43268">
    <property type="entry name" value="THIOSULFATE SULFURTRANSFERASE/RHODANESE-LIKE DOMAIN-CONTAINING PROTEIN 2"/>
    <property type="match status" value="1"/>
</dbReference>
<dbReference type="GO" id="GO:0016705">
    <property type="term" value="F:oxidoreductase activity, acting on paired donors, with incorporation or reduction of molecular oxygen"/>
    <property type="evidence" value="ECO:0007669"/>
    <property type="project" value="UniProtKB-UniRule"/>
</dbReference>
<evidence type="ECO:0000259" key="2">
    <source>
        <dbReference type="PROSITE" id="PS50206"/>
    </source>
</evidence>
<dbReference type="HAMAP" id="MF_00469">
    <property type="entry name" value="TrhO"/>
    <property type="match status" value="1"/>
</dbReference>
<dbReference type="GO" id="GO:0006400">
    <property type="term" value="P:tRNA modification"/>
    <property type="evidence" value="ECO:0007669"/>
    <property type="project" value="UniProtKB-UniRule"/>
</dbReference>
<dbReference type="RefSeq" id="WP_103933392.1">
    <property type="nucleotide sequence ID" value="NZ_FNVA01000004.1"/>
</dbReference>
<comment type="function">
    <text evidence="1">Catalyzes oxygen-dependent 5-hydroxyuridine (ho5U) modification at position 34 in tRNAs.</text>
</comment>
<accession>A0A1H5Z710</accession>
<dbReference type="PANTHER" id="PTHR43268:SF3">
    <property type="entry name" value="RHODANESE-LIKE DOMAIN-CONTAINING PROTEIN 7-RELATED"/>
    <property type="match status" value="1"/>
</dbReference>
<dbReference type="Pfam" id="PF00581">
    <property type="entry name" value="Rhodanese"/>
    <property type="match status" value="1"/>
</dbReference>
<keyword evidence="1" id="KW-0819">tRNA processing</keyword>
<dbReference type="InterPro" id="IPR036873">
    <property type="entry name" value="Rhodanese-like_dom_sf"/>
</dbReference>
<reference evidence="3 4" key="1">
    <citation type="submission" date="2016-10" db="EMBL/GenBank/DDBJ databases">
        <authorList>
            <person name="de Groot N.N."/>
        </authorList>
    </citation>
    <scope>NUCLEOTIDE SEQUENCE [LARGE SCALE GENOMIC DNA]</scope>
    <source>
        <strain evidence="3 4">DSM 22489</strain>
    </source>
</reference>
<dbReference type="PROSITE" id="PS50206">
    <property type="entry name" value="RHODANESE_3"/>
    <property type="match status" value="1"/>
</dbReference>
<dbReference type="NCBIfam" id="NF001136">
    <property type="entry name" value="PRK00142.1-4"/>
    <property type="match status" value="1"/>
</dbReference>
<evidence type="ECO:0000256" key="1">
    <source>
        <dbReference type="HAMAP-Rule" id="MF_00469"/>
    </source>
</evidence>
<protein>
    <recommendedName>
        <fullName evidence="1">tRNA uridine(34) hydroxylase</fullName>
        <ecNumber evidence="1">1.14.-.-</ecNumber>
    </recommendedName>
    <alternativeName>
        <fullName evidence="1">tRNA hydroxylation protein O</fullName>
    </alternativeName>
</protein>
<feature type="domain" description="Rhodanese" evidence="2">
    <location>
        <begin position="121"/>
        <end position="215"/>
    </location>
</feature>
<dbReference type="AlphaFoldDB" id="A0A1H5Z710"/>
<dbReference type="InterPro" id="IPR001763">
    <property type="entry name" value="Rhodanese-like_dom"/>
</dbReference>
<organism evidence="3 4">
    <name type="scientific">Bryocella elongata</name>
    <dbReference type="NCBI Taxonomy" id="863522"/>
    <lineage>
        <taxon>Bacteria</taxon>
        <taxon>Pseudomonadati</taxon>
        <taxon>Acidobacteriota</taxon>
        <taxon>Terriglobia</taxon>
        <taxon>Terriglobales</taxon>
        <taxon>Acidobacteriaceae</taxon>
        <taxon>Bryocella</taxon>
    </lineage>
</organism>
<dbReference type="SMART" id="SM00450">
    <property type="entry name" value="RHOD"/>
    <property type="match status" value="1"/>
</dbReference>
<keyword evidence="1" id="KW-0560">Oxidoreductase</keyword>